<evidence type="ECO:0000313" key="1">
    <source>
        <dbReference type="EMBL" id="EGF97189.1"/>
    </source>
</evidence>
<evidence type="ECO:0000313" key="2">
    <source>
        <dbReference type="Proteomes" id="UP000001072"/>
    </source>
</evidence>
<protein>
    <submittedName>
        <fullName evidence="1">Uncharacterized protein</fullName>
    </submittedName>
</protein>
<dbReference type="KEGG" id="mlr:MELLADRAFT_70153"/>
<organism evidence="2">
    <name type="scientific">Melampsora larici-populina (strain 98AG31 / pathotype 3-4-7)</name>
    <name type="common">Poplar leaf rust fungus</name>
    <dbReference type="NCBI Taxonomy" id="747676"/>
    <lineage>
        <taxon>Eukaryota</taxon>
        <taxon>Fungi</taxon>
        <taxon>Dikarya</taxon>
        <taxon>Basidiomycota</taxon>
        <taxon>Pucciniomycotina</taxon>
        <taxon>Pucciniomycetes</taxon>
        <taxon>Pucciniales</taxon>
        <taxon>Melampsoraceae</taxon>
        <taxon>Melampsora</taxon>
    </lineage>
</organism>
<proteinExistence type="predicted"/>
<dbReference type="InParanoid" id="F4SDT8"/>
<dbReference type="Proteomes" id="UP000001072">
    <property type="component" value="Unassembled WGS sequence"/>
</dbReference>
<reference evidence="2" key="1">
    <citation type="journal article" date="2011" name="Proc. Natl. Acad. Sci. U.S.A.">
        <title>Obligate biotrophy features unraveled by the genomic analysis of rust fungi.</title>
        <authorList>
            <person name="Duplessis S."/>
            <person name="Cuomo C.A."/>
            <person name="Lin Y.-C."/>
            <person name="Aerts A."/>
            <person name="Tisserant E."/>
            <person name="Veneault-Fourrey C."/>
            <person name="Joly D.L."/>
            <person name="Hacquard S."/>
            <person name="Amselem J."/>
            <person name="Cantarel B.L."/>
            <person name="Chiu R."/>
            <person name="Coutinho P.M."/>
            <person name="Feau N."/>
            <person name="Field M."/>
            <person name="Frey P."/>
            <person name="Gelhaye E."/>
            <person name="Goldberg J."/>
            <person name="Grabherr M.G."/>
            <person name="Kodira C.D."/>
            <person name="Kohler A."/>
            <person name="Kuees U."/>
            <person name="Lindquist E.A."/>
            <person name="Lucas S.M."/>
            <person name="Mago R."/>
            <person name="Mauceli E."/>
            <person name="Morin E."/>
            <person name="Murat C."/>
            <person name="Pangilinan J.L."/>
            <person name="Park R."/>
            <person name="Pearson M."/>
            <person name="Quesneville H."/>
            <person name="Rouhier N."/>
            <person name="Sakthikumar S."/>
            <person name="Salamov A.A."/>
            <person name="Schmutz J."/>
            <person name="Selles B."/>
            <person name="Shapiro H."/>
            <person name="Tanguay P."/>
            <person name="Tuskan G.A."/>
            <person name="Henrissat B."/>
            <person name="Van de Peer Y."/>
            <person name="Rouze P."/>
            <person name="Ellis J.G."/>
            <person name="Dodds P.N."/>
            <person name="Schein J.E."/>
            <person name="Zhong S."/>
            <person name="Hamelin R.C."/>
            <person name="Grigoriev I.V."/>
            <person name="Szabo L.J."/>
            <person name="Martin F."/>
        </authorList>
    </citation>
    <scope>NUCLEOTIDE SEQUENCE [LARGE SCALE GENOMIC DNA]</scope>
    <source>
        <strain evidence="2">98AG31 / pathotype 3-4-7</strain>
    </source>
</reference>
<keyword evidence="2" id="KW-1185">Reference proteome</keyword>
<gene>
    <name evidence="1" type="ORF">MELLADRAFT_70153</name>
</gene>
<dbReference type="VEuPathDB" id="FungiDB:MELLADRAFT_70153"/>
<accession>F4SDT8</accession>
<dbReference type="AlphaFoldDB" id="F4SDT8"/>
<name>F4SDT8_MELLP</name>
<dbReference type="HOGENOM" id="CLU_1396638_0_0_1"/>
<dbReference type="GeneID" id="18931438"/>
<dbReference type="EMBL" id="GL883294">
    <property type="protein sequence ID" value="EGF97189.1"/>
    <property type="molecule type" value="Genomic_DNA"/>
</dbReference>
<sequence>MTIGDILEFGELNIGQTSLAHRKEVPRKMEILYENFVLQNNVLPWHDSPERAWLESQPELWKLYQERFQVVILAFETLNSSHVYTLLSYDVGNNMHAWWHFGDYLMWIDEGLDHQLIMEIGDSLKLGKDRANNAKILASVNWKKKLERYDHEAKLKIKTYFEKRRILYCSELQFKAPLSTTEWLKRTLHFLISWL</sequence>
<dbReference type="RefSeq" id="XP_007419546.1">
    <property type="nucleotide sequence ID" value="XM_007419484.1"/>
</dbReference>